<evidence type="ECO:0000259" key="2">
    <source>
        <dbReference type="PROSITE" id="PS51029"/>
    </source>
</evidence>
<dbReference type="AlphaFoldDB" id="D6X1M4"/>
<dbReference type="PANTHER" id="PTHR21505">
    <property type="entry name" value="MADF DOMAIN-CONTAINING PROTEIN-RELATED"/>
    <property type="match status" value="1"/>
</dbReference>
<reference evidence="3 4" key="2">
    <citation type="journal article" date="2010" name="Nucleic Acids Res.">
        <title>BeetleBase in 2010: revisions to provide comprehensive genomic information for Tribolium castaneum.</title>
        <authorList>
            <person name="Kim H.S."/>
            <person name="Murphy T."/>
            <person name="Xia J."/>
            <person name="Caragea D."/>
            <person name="Park Y."/>
            <person name="Beeman R.W."/>
            <person name="Lorenzen M.D."/>
            <person name="Butcher S."/>
            <person name="Manak J.R."/>
            <person name="Brown S.J."/>
        </authorList>
    </citation>
    <scope>GENOME REANNOTATION</scope>
    <source>
        <strain evidence="3 4">Georgia GA2</strain>
    </source>
</reference>
<dbReference type="PhylomeDB" id="D6X1M4"/>
<feature type="domain" description="MADF" evidence="2">
    <location>
        <begin position="14"/>
        <end position="112"/>
    </location>
</feature>
<dbReference type="SMART" id="SM00595">
    <property type="entry name" value="MADF"/>
    <property type="match status" value="1"/>
</dbReference>
<dbReference type="EMBL" id="KQ971370">
    <property type="protein sequence ID" value="EFA09328.1"/>
    <property type="molecule type" value="Genomic_DNA"/>
</dbReference>
<protein>
    <recommendedName>
        <fullName evidence="2">MADF domain-containing protein</fullName>
    </recommendedName>
</protein>
<dbReference type="eggNOG" id="ENOG502S3MH">
    <property type="taxonomic scope" value="Eukaryota"/>
</dbReference>
<sequence>MCDLRSYNREFVLEFIELYRSYPCLWKIKSKEYIDRQKKNDAYGVLVKKLQEVEEGATKDTVIKKINTLRGGFCREFKKILASHHSGAGEDEVYVPHLWYYENLLFLKDQDEARPSVSNICQVSLWMNCRKYHLMMSCYQISTNGCMNNTKTSCHYSKRIFNPTPSPRKSVIKIVNKHEESKEIRNKKPNHHSSSRDLEVNTWNLCAGSDRLATRLFAKNFYAYPFRGSNCEGDDDNLQVTIRYFLSEPLEPVDRDGSRDQWNPPPPVDEYSDDLDRYAVGYIGEFLIYKLTLEEFECDICQRNVQRAGDPNPRHHRLMKMLEYDCEEHRRLKYINVNIHWRTFGQIRQYGVRYTNPTCKAFVPFYKFLLIRNFYAYHSRGSNCEGDDDNLQVTIRYFLSEPLEPVDRNGSRDQWNPPPPVDENSDDLDKYAVGYIGEFLVYKLPLWEYKCDICQCNVQHTGNPDPRHHRLREMLEYDSEGHRRLKYINVNVILV</sequence>
<dbReference type="HOGENOM" id="CLU_551335_0_0_1"/>
<name>D6X1M4_TRICA</name>
<evidence type="ECO:0000256" key="1">
    <source>
        <dbReference type="SAM" id="MobiDB-lite"/>
    </source>
</evidence>
<evidence type="ECO:0000313" key="3">
    <source>
        <dbReference type="EMBL" id="EFA09328.1"/>
    </source>
</evidence>
<evidence type="ECO:0000313" key="4">
    <source>
        <dbReference type="Proteomes" id="UP000007266"/>
    </source>
</evidence>
<dbReference type="Pfam" id="PF10545">
    <property type="entry name" value="MADF_DNA_bdg"/>
    <property type="match status" value="1"/>
</dbReference>
<organism evidence="3 4">
    <name type="scientific">Tribolium castaneum</name>
    <name type="common">Red flour beetle</name>
    <dbReference type="NCBI Taxonomy" id="7070"/>
    <lineage>
        <taxon>Eukaryota</taxon>
        <taxon>Metazoa</taxon>
        <taxon>Ecdysozoa</taxon>
        <taxon>Arthropoda</taxon>
        <taxon>Hexapoda</taxon>
        <taxon>Insecta</taxon>
        <taxon>Pterygota</taxon>
        <taxon>Neoptera</taxon>
        <taxon>Endopterygota</taxon>
        <taxon>Coleoptera</taxon>
        <taxon>Polyphaga</taxon>
        <taxon>Cucujiformia</taxon>
        <taxon>Tenebrionidae</taxon>
        <taxon>Tenebrionidae incertae sedis</taxon>
        <taxon>Tribolium</taxon>
    </lineage>
</organism>
<dbReference type="PROSITE" id="PS51029">
    <property type="entry name" value="MADF"/>
    <property type="match status" value="1"/>
</dbReference>
<dbReference type="InterPro" id="IPR006578">
    <property type="entry name" value="MADF-dom"/>
</dbReference>
<dbReference type="InParanoid" id="D6X1M4"/>
<reference evidence="3 4" key="1">
    <citation type="journal article" date="2008" name="Nature">
        <title>The genome of the model beetle and pest Tribolium castaneum.</title>
        <authorList>
            <consortium name="Tribolium Genome Sequencing Consortium"/>
            <person name="Richards S."/>
            <person name="Gibbs R.A."/>
            <person name="Weinstock G.M."/>
            <person name="Brown S.J."/>
            <person name="Denell R."/>
            <person name="Beeman R.W."/>
            <person name="Gibbs R."/>
            <person name="Beeman R.W."/>
            <person name="Brown S.J."/>
            <person name="Bucher G."/>
            <person name="Friedrich M."/>
            <person name="Grimmelikhuijzen C.J."/>
            <person name="Klingler M."/>
            <person name="Lorenzen M."/>
            <person name="Richards S."/>
            <person name="Roth S."/>
            <person name="Schroder R."/>
            <person name="Tautz D."/>
            <person name="Zdobnov E.M."/>
            <person name="Muzny D."/>
            <person name="Gibbs R.A."/>
            <person name="Weinstock G.M."/>
            <person name="Attaway T."/>
            <person name="Bell S."/>
            <person name="Buhay C.J."/>
            <person name="Chandrabose M.N."/>
            <person name="Chavez D."/>
            <person name="Clerk-Blankenburg K.P."/>
            <person name="Cree A."/>
            <person name="Dao M."/>
            <person name="Davis C."/>
            <person name="Chacko J."/>
            <person name="Dinh H."/>
            <person name="Dugan-Rocha S."/>
            <person name="Fowler G."/>
            <person name="Garner T.T."/>
            <person name="Garnes J."/>
            <person name="Gnirke A."/>
            <person name="Hawes A."/>
            <person name="Hernandez J."/>
            <person name="Hines S."/>
            <person name="Holder M."/>
            <person name="Hume J."/>
            <person name="Jhangiani S.N."/>
            <person name="Joshi V."/>
            <person name="Khan Z.M."/>
            <person name="Jackson L."/>
            <person name="Kovar C."/>
            <person name="Kowis A."/>
            <person name="Lee S."/>
            <person name="Lewis L.R."/>
            <person name="Margolis J."/>
            <person name="Morgan M."/>
            <person name="Nazareth L.V."/>
            <person name="Nguyen N."/>
            <person name="Okwuonu G."/>
            <person name="Parker D."/>
            <person name="Richards S."/>
            <person name="Ruiz S.J."/>
            <person name="Santibanez J."/>
            <person name="Savard J."/>
            <person name="Scherer S.E."/>
            <person name="Schneider B."/>
            <person name="Sodergren E."/>
            <person name="Tautz D."/>
            <person name="Vattahil S."/>
            <person name="Villasana D."/>
            <person name="White C.S."/>
            <person name="Wright R."/>
            <person name="Park Y."/>
            <person name="Beeman R.W."/>
            <person name="Lord J."/>
            <person name="Oppert B."/>
            <person name="Lorenzen M."/>
            <person name="Brown S."/>
            <person name="Wang L."/>
            <person name="Savard J."/>
            <person name="Tautz D."/>
            <person name="Richards S."/>
            <person name="Weinstock G."/>
            <person name="Gibbs R.A."/>
            <person name="Liu Y."/>
            <person name="Worley K."/>
            <person name="Weinstock G."/>
            <person name="Elsik C.G."/>
            <person name="Reese J.T."/>
            <person name="Elhaik E."/>
            <person name="Landan G."/>
            <person name="Graur D."/>
            <person name="Arensburger P."/>
            <person name="Atkinson P."/>
            <person name="Beeman R.W."/>
            <person name="Beidler J."/>
            <person name="Brown S.J."/>
            <person name="Demuth J.P."/>
            <person name="Drury D.W."/>
            <person name="Du Y.Z."/>
            <person name="Fujiwara H."/>
            <person name="Lorenzen M."/>
            <person name="Maselli V."/>
            <person name="Osanai M."/>
            <person name="Park Y."/>
            <person name="Robertson H.M."/>
            <person name="Tu Z."/>
            <person name="Wang J.J."/>
            <person name="Wang S."/>
            <person name="Richards S."/>
            <person name="Song H."/>
            <person name="Zhang L."/>
            <person name="Sodergren E."/>
            <person name="Werner D."/>
            <person name="Stanke M."/>
            <person name="Morgenstern B."/>
            <person name="Solovyev V."/>
            <person name="Kosarev P."/>
            <person name="Brown G."/>
            <person name="Chen H.C."/>
            <person name="Ermolaeva O."/>
            <person name="Hlavina W."/>
            <person name="Kapustin Y."/>
            <person name="Kiryutin B."/>
            <person name="Kitts P."/>
            <person name="Maglott D."/>
            <person name="Pruitt K."/>
            <person name="Sapojnikov V."/>
            <person name="Souvorov A."/>
            <person name="Mackey A.J."/>
            <person name="Waterhouse R.M."/>
            <person name="Wyder S."/>
            <person name="Zdobnov E.M."/>
            <person name="Zdobnov E.M."/>
            <person name="Wyder S."/>
            <person name="Kriventseva E.V."/>
            <person name="Kadowaki T."/>
            <person name="Bork P."/>
            <person name="Aranda M."/>
            <person name="Bao R."/>
            <person name="Beermann A."/>
            <person name="Berns N."/>
            <person name="Bolognesi R."/>
            <person name="Bonneton F."/>
            <person name="Bopp D."/>
            <person name="Brown S.J."/>
            <person name="Bucher G."/>
            <person name="Butts T."/>
            <person name="Chaumot A."/>
            <person name="Denell R.E."/>
            <person name="Ferrier D.E."/>
            <person name="Friedrich M."/>
            <person name="Gordon C.M."/>
            <person name="Jindra M."/>
            <person name="Klingler M."/>
            <person name="Lan Q."/>
            <person name="Lattorff H.M."/>
            <person name="Laudet V."/>
            <person name="von Levetsow C."/>
            <person name="Liu Z."/>
            <person name="Lutz R."/>
            <person name="Lynch J.A."/>
            <person name="da Fonseca R.N."/>
            <person name="Posnien N."/>
            <person name="Reuter R."/>
            <person name="Roth S."/>
            <person name="Savard J."/>
            <person name="Schinko J.B."/>
            <person name="Schmitt C."/>
            <person name="Schoppmeier M."/>
            <person name="Schroder R."/>
            <person name="Shippy T.D."/>
            <person name="Simonnet F."/>
            <person name="Marques-Souza H."/>
            <person name="Tautz D."/>
            <person name="Tomoyasu Y."/>
            <person name="Trauner J."/>
            <person name="Van der Zee M."/>
            <person name="Vervoort M."/>
            <person name="Wittkopp N."/>
            <person name="Wimmer E.A."/>
            <person name="Yang X."/>
            <person name="Jones A.K."/>
            <person name="Sattelle D.B."/>
            <person name="Ebert P.R."/>
            <person name="Nelson D."/>
            <person name="Scott J.G."/>
            <person name="Beeman R.W."/>
            <person name="Muthukrishnan S."/>
            <person name="Kramer K.J."/>
            <person name="Arakane Y."/>
            <person name="Beeman R.W."/>
            <person name="Zhu Q."/>
            <person name="Hogenkamp D."/>
            <person name="Dixit R."/>
            <person name="Oppert B."/>
            <person name="Jiang H."/>
            <person name="Zou Z."/>
            <person name="Marshall J."/>
            <person name="Elpidina E."/>
            <person name="Vinokurov K."/>
            <person name="Oppert C."/>
            <person name="Zou Z."/>
            <person name="Evans J."/>
            <person name="Lu Z."/>
            <person name="Zhao P."/>
            <person name="Sumathipala N."/>
            <person name="Altincicek B."/>
            <person name="Vilcinskas A."/>
            <person name="Williams M."/>
            <person name="Hultmark D."/>
            <person name="Hetru C."/>
            <person name="Jiang H."/>
            <person name="Grimmelikhuijzen C.J."/>
            <person name="Hauser F."/>
            <person name="Cazzamali G."/>
            <person name="Williamson M."/>
            <person name="Park Y."/>
            <person name="Li B."/>
            <person name="Tanaka Y."/>
            <person name="Predel R."/>
            <person name="Neupert S."/>
            <person name="Schachtner J."/>
            <person name="Verleyen P."/>
            <person name="Raible F."/>
            <person name="Bork P."/>
            <person name="Friedrich M."/>
            <person name="Walden K.K."/>
            <person name="Robertson H.M."/>
            <person name="Angeli S."/>
            <person name="Foret S."/>
            <person name="Bucher G."/>
            <person name="Schuetz S."/>
            <person name="Maleszka R."/>
            <person name="Wimmer E.A."/>
            <person name="Beeman R.W."/>
            <person name="Lorenzen M."/>
            <person name="Tomoyasu Y."/>
            <person name="Miller S.C."/>
            <person name="Grossmann D."/>
            <person name="Bucher G."/>
        </authorList>
    </citation>
    <scope>NUCLEOTIDE SEQUENCE [LARGE SCALE GENOMIC DNA]</scope>
    <source>
        <strain evidence="3 4">Georgia GA2</strain>
    </source>
</reference>
<accession>D6X1M4</accession>
<dbReference type="PANTHER" id="PTHR21505:SF8">
    <property type="entry name" value="DPT-YFP REPRESSOR BY OVEREXPRESSION, ISOFORM D-RELATED"/>
    <property type="match status" value="1"/>
</dbReference>
<dbReference type="Proteomes" id="UP000007266">
    <property type="component" value="Linkage group 9"/>
</dbReference>
<feature type="region of interest" description="Disordered" evidence="1">
    <location>
        <begin position="404"/>
        <end position="426"/>
    </location>
</feature>
<gene>
    <name evidence="3" type="primary">GLEAN_01654</name>
    <name evidence="3" type="ORF">TcasGA2_TC001654</name>
</gene>
<proteinExistence type="predicted"/>
<keyword evidence="4" id="KW-1185">Reference proteome</keyword>